<evidence type="ECO:0000313" key="2">
    <source>
        <dbReference type="Proteomes" id="UP000286598"/>
    </source>
</evidence>
<accession>A0A3R6KA79</accession>
<reference evidence="1 2" key="1">
    <citation type="submission" date="2018-08" db="EMBL/GenBank/DDBJ databases">
        <title>A genome reference for cultivated species of the human gut microbiota.</title>
        <authorList>
            <person name="Zou Y."/>
            <person name="Xue W."/>
            <person name="Luo G."/>
        </authorList>
    </citation>
    <scope>NUCLEOTIDE SEQUENCE [LARGE SCALE GENOMIC DNA]</scope>
    <source>
        <strain evidence="1 2">AF42-9</strain>
    </source>
</reference>
<dbReference type="InterPro" id="IPR026906">
    <property type="entry name" value="LRR_5"/>
</dbReference>
<dbReference type="EMBL" id="QRNO01000006">
    <property type="protein sequence ID" value="RHK52392.1"/>
    <property type="molecule type" value="Genomic_DNA"/>
</dbReference>
<dbReference type="OrthoDB" id="1058315at2"/>
<protein>
    <recommendedName>
        <fullName evidence="3">Leucine-rich repeat domain-containing protein</fullName>
    </recommendedName>
</protein>
<proteinExistence type="predicted"/>
<evidence type="ECO:0008006" key="3">
    <source>
        <dbReference type="Google" id="ProtNLM"/>
    </source>
</evidence>
<dbReference type="InterPro" id="IPR032675">
    <property type="entry name" value="LRR_dom_sf"/>
</dbReference>
<comment type="caution">
    <text evidence="1">The sequence shown here is derived from an EMBL/GenBank/DDBJ whole genome shotgun (WGS) entry which is preliminary data.</text>
</comment>
<sequence>MNIPNSVTCIEKGAFGGCGSLVNIIIPNSVTTIESGAFGGCNNILSQIKSDIIQRFGEEVFES</sequence>
<evidence type="ECO:0000313" key="1">
    <source>
        <dbReference type="EMBL" id="RHK52392.1"/>
    </source>
</evidence>
<organism evidence="1 2">
    <name type="scientific">Leyella stercorea</name>
    <dbReference type="NCBI Taxonomy" id="363265"/>
    <lineage>
        <taxon>Bacteria</taxon>
        <taxon>Pseudomonadati</taxon>
        <taxon>Bacteroidota</taxon>
        <taxon>Bacteroidia</taxon>
        <taxon>Bacteroidales</taxon>
        <taxon>Prevotellaceae</taxon>
        <taxon>Leyella</taxon>
    </lineage>
</organism>
<dbReference type="Gene3D" id="3.80.10.10">
    <property type="entry name" value="Ribonuclease Inhibitor"/>
    <property type="match status" value="1"/>
</dbReference>
<name>A0A3R6KA79_9BACT</name>
<dbReference type="Pfam" id="PF13306">
    <property type="entry name" value="LRR_5"/>
    <property type="match status" value="1"/>
</dbReference>
<keyword evidence="2" id="KW-1185">Reference proteome</keyword>
<gene>
    <name evidence="1" type="ORF">DW060_02400</name>
</gene>
<dbReference type="Proteomes" id="UP000286598">
    <property type="component" value="Unassembled WGS sequence"/>
</dbReference>
<dbReference type="AlphaFoldDB" id="A0A3R6KA79"/>